<keyword evidence="1" id="KW-0217">Developmental protein</keyword>
<dbReference type="PANTHER" id="PTHR11208">
    <property type="entry name" value="RNA-BINDING PROTEIN RELATED"/>
    <property type="match status" value="1"/>
</dbReference>
<dbReference type="InterPro" id="IPR045071">
    <property type="entry name" value="BBP-like"/>
</dbReference>
<name>A0A8B7YDT4_ACAPL</name>
<dbReference type="GO" id="GO:0005634">
    <property type="term" value="C:nucleus"/>
    <property type="evidence" value="ECO:0007669"/>
    <property type="project" value="TreeGrafter"/>
</dbReference>
<dbReference type="InterPro" id="IPR004087">
    <property type="entry name" value="KH_dom"/>
</dbReference>
<dbReference type="Pfam" id="PF22675">
    <property type="entry name" value="KH-I_KHDC4-BBP"/>
    <property type="match status" value="1"/>
</dbReference>
<dbReference type="Proteomes" id="UP000694845">
    <property type="component" value="Unplaced"/>
</dbReference>
<dbReference type="Pfam" id="PF16544">
    <property type="entry name" value="STAR_dimer"/>
    <property type="match status" value="1"/>
</dbReference>
<dbReference type="OrthoDB" id="6777263at2759"/>
<proteinExistence type="predicted"/>
<keyword evidence="4" id="KW-1185">Reference proteome</keyword>
<sequence>MSVVVPNDRGDGLSVVSPATNTALPVPMPPPNSLPGGTVVPSSGVFLSAPAPVPVPLPVHTPPMKMADPSIEKQHPPIPNSTDYLAQLLNDKKSLSVLPNMFMHVERIIDEEISKVRKNMYNINNDNTPLVLPEPQGAPITLSEKLYVPVKTYPDFNFVGRILGPRGMYAKQLEKETGCKIMIRGKGSMRDKKKLVGQEEQNKDKHNWEHLSEDLHVLVTVEDTPNRAQLKMDRAKAAIKKLLVPTADGEDELKKRQLMELAIINGTFRDTSSKNSSNPSTPLVEIPPGGCAFIPASPRPMIAPGAALIPQPLRSPTPAANPQLLAHPPAALFPRMASGQTLLANSVAPPMVSTADGTSFMISPYEHYPYAVTPTVLDYPPTPSEGTIGAVPKIRRTIREHPYQRVLDTRELPGMVLGATPLPTL</sequence>
<dbReference type="SUPFAM" id="SSF54791">
    <property type="entry name" value="Eukaryotic type KH-domain (KH-domain type I)"/>
    <property type="match status" value="1"/>
</dbReference>
<dbReference type="InterPro" id="IPR032377">
    <property type="entry name" value="STAR_dimer"/>
</dbReference>
<feature type="domain" description="K Homology" evidence="3">
    <location>
        <begin position="140"/>
        <end position="240"/>
    </location>
</feature>
<organism evidence="4 5">
    <name type="scientific">Acanthaster planci</name>
    <name type="common">Crown-of-thorns starfish</name>
    <dbReference type="NCBI Taxonomy" id="133434"/>
    <lineage>
        <taxon>Eukaryota</taxon>
        <taxon>Metazoa</taxon>
        <taxon>Echinodermata</taxon>
        <taxon>Eleutherozoa</taxon>
        <taxon>Asterozoa</taxon>
        <taxon>Asteroidea</taxon>
        <taxon>Valvatacea</taxon>
        <taxon>Valvatida</taxon>
        <taxon>Acanthasteridae</taxon>
        <taxon>Acanthaster</taxon>
    </lineage>
</organism>
<dbReference type="PANTHER" id="PTHR11208:SF125">
    <property type="entry name" value="KH DOMAIN-CONTAINING RNA-BINDING PROTEIN QKI"/>
    <property type="match status" value="1"/>
</dbReference>
<evidence type="ECO:0000256" key="2">
    <source>
        <dbReference type="ARBA" id="ARBA00022884"/>
    </source>
</evidence>
<dbReference type="AlphaFoldDB" id="A0A8B7YDT4"/>
<dbReference type="SMART" id="SM00322">
    <property type="entry name" value="KH"/>
    <property type="match status" value="1"/>
</dbReference>
<protein>
    <submittedName>
        <fullName evidence="5">Protein quaking-A-like isoform X1</fullName>
    </submittedName>
</protein>
<dbReference type="KEGG" id="aplc:110978830"/>
<keyword evidence="2" id="KW-0694">RNA-binding</keyword>
<dbReference type="GeneID" id="110978830"/>
<evidence type="ECO:0000256" key="1">
    <source>
        <dbReference type="ARBA" id="ARBA00022473"/>
    </source>
</evidence>
<dbReference type="GO" id="GO:0003729">
    <property type="term" value="F:mRNA binding"/>
    <property type="evidence" value="ECO:0007669"/>
    <property type="project" value="TreeGrafter"/>
</dbReference>
<dbReference type="GO" id="GO:0048024">
    <property type="term" value="P:regulation of mRNA splicing, via spliceosome"/>
    <property type="evidence" value="ECO:0007669"/>
    <property type="project" value="TreeGrafter"/>
</dbReference>
<dbReference type="InterPro" id="IPR036612">
    <property type="entry name" value="KH_dom_type_1_sf"/>
</dbReference>
<dbReference type="Gene3D" id="3.30.1370.10">
    <property type="entry name" value="K Homology domain, type 1"/>
    <property type="match status" value="1"/>
</dbReference>
<evidence type="ECO:0000313" key="5">
    <source>
        <dbReference type="RefSeq" id="XP_022089806.1"/>
    </source>
</evidence>
<dbReference type="Gene3D" id="1.20.5.4010">
    <property type="match status" value="1"/>
</dbReference>
<evidence type="ECO:0000259" key="3">
    <source>
        <dbReference type="SMART" id="SM00322"/>
    </source>
</evidence>
<dbReference type="InterPro" id="IPR055256">
    <property type="entry name" value="KH_1_KHDC4/BBP-like"/>
</dbReference>
<reference evidence="5" key="1">
    <citation type="submission" date="2025-08" db="UniProtKB">
        <authorList>
            <consortium name="RefSeq"/>
        </authorList>
    </citation>
    <scope>IDENTIFICATION</scope>
</reference>
<dbReference type="CTD" id="9444"/>
<dbReference type="FunFam" id="3.30.1370.10:FF:000028">
    <property type="entry name" value="protein quaking isoform X2"/>
    <property type="match status" value="1"/>
</dbReference>
<accession>A0A8B7YDT4</accession>
<dbReference type="RefSeq" id="XP_022089806.1">
    <property type="nucleotide sequence ID" value="XM_022234114.1"/>
</dbReference>
<gene>
    <name evidence="5" type="primary">LOC110978830</name>
</gene>
<evidence type="ECO:0000313" key="4">
    <source>
        <dbReference type="Proteomes" id="UP000694845"/>
    </source>
</evidence>